<gene>
    <name evidence="1" type="ORF">SCHPADRAFT_720592</name>
</gene>
<dbReference type="EMBL" id="KQ086290">
    <property type="protein sequence ID" value="KLO05567.1"/>
    <property type="molecule type" value="Genomic_DNA"/>
</dbReference>
<keyword evidence="2" id="KW-1185">Reference proteome</keyword>
<proteinExistence type="predicted"/>
<dbReference type="OrthoDB" id="2635672at2759"/>
<protein>
    <recommendedName>
        <fullName evidence="3">F-box domain-containing protein</fullName>
    </recommendedName>
</protein>
<evidence type="ECO:0000313" key="2">
    <source>
        <dbReference type="Proteomes" id="UP000053477"/>
    </source>
</evidence>
<evidence type="ECO:0000313" key="1">
    <source>
        <dbReference type="EMBL" id="KLO05567.1"/>
    </source>
</evidence>
<organism evidence="1 2">
    <name type="scientific">Schizopora paradoxa</name>
    <dbReference type="NCBI Taxonomy" id="27342"/>
    <lineage>
        <taxon>Eukaryota</taxon>
        <taxon>Fungi</taxon>
        <taxon>Dikarya</taxon>
        <taxon>Basidiomycota</taxon>
        <taxon>Agaricomycotina</taxon>
        <taxon>Agaricomycetes</taxon>
        <taxon>Hymenochaetales</taxon>
        <taxon>Schizoporaceae</taxon>
        <taxon>Schizopora</taxon>
    </lineage>
</organism>
<reference evidence="1 2" key="1">
    <citation type="submission" date="2015-04" db="EMBL/GenBank/DDBJ databases">
        <title>Complete genome sequence of Schizopora paradoxa KUC8140, a cosmopolitan wood degrader in East Asia.</title>
        <authorList>
            <consortium name="DOE Joint Genome Institute"/>
            <person name="Min B."/>
            <person name="Park H."/>
            <person name="Jang Y."/>
            <person name="Kim J.-J."/>
            <person name="Kim K.H."/>
            <person name="Pangilinan J."/>
            <person name="Lipzen A."/>
            <person name="Riley R."/>
            <person name="Grigoriev I.V."/>
            <person name="Spatafora J.W."/>
            <person name="Choi I.-G."/>
        </authorList>
    </citation>
    <scope>NUCLEOTIDE SEQUENCE [LARGE SCALE GENOMIC DNA]</scope>
    <source>
        <strain evidence="1 2">KUC8140</strain>
    </source>
</reference>
<dbReference type="Proteomes" id="UP000053477">
    <property type="component" value="Unassembled WGS sequence"/>
</dbReference>
<sequence>MYSCRLWNNALSGPFFSDVGLLYSPEPGVLCTRTSVEIQDLDAYFALVHWRLSTLFTNIDTVNFMLASDDSIRNEQLSCMSLFFASLPINRRHFRAVHIFLKDYETGVDLHALADAITSLHRTGCAELWIHSSFLSEPGRSDTFEGGEIDPVSAHNMLRLCIRSPTLFSKSLLPWLVSTLESGTSLTSVDVLSPGLGPSQWAAILPRVRLHYLRDLRLVGVDLPVLLDFLGKHPSLRAIRLDGLQISPGLSTRSHRLILPRLNHVEGDAAQIAHFLELSDPVGIPCFSSVVFREDKSLEVPSNTFDSVACLSVLRFLTGFSGRSYLSLTFNFVYPHYMPDPSFFDVENDSIKESRPERSLSLDRLNVNIYSDSLGDGAELLENCIGWTSIFSRIKVLRICAGEMRLTDVARQGYLQRLSHSLPETTISLVQ</sequence>
<dbReference type="AlphaFoldDB" id="A0A0H2R2J6"/>
<evidence type="ECO:0008006" key="3">
    <source>
        <dbReference type="Google" id="ProtNLM"/>
    </source>
</evidence>
<dbReference type="InParanoid" id="A0A0H2R2J6"/>
<accession>A0A0H2R2J6</accession>
<name>A0A0H2R2J6_9AGAM</name>